<comment type="caution">
    <text evidence="1">The sequence shown here is derived from an EMBL/GenBank/DDBJ whole genome shotgun (WGS) entry which is preliminary data.</text>
</comment>
<dbReference type="AlphaFoldDB" id="A0A0G1Z7A4"/>
<evidence type="ECO:0000313" key="1">
    <source>
        <dbReference type="EMBL" id="KKW23432.1"/>
    </source>
</evidence>
<sequence>TLAQSFFVRSLRCAYIPYVLNIQVFYFKGEFALKTVWVLCCYLQDAEMYSVPRHTYQPKEGPLSHDDQDPNHRVYLPVLSCIVCHKRLGSAYEGEDNHPDNGVVCHTCGNYGSTIFDEVDGHYLEFNVCDECLKKAREQKLIALGFPQNSLRIWTEGLEDEWPREPKSSK</sequence>
<evidence type="ECO:0000313" key="2">
    <source>
        <dbReference type="Proteomes" id="UP000034273"/>
    </source>
</evidence>
<accession>A0A0G1Z7A4</accession>
<name>A0A0G1Z7A4_9BACT</name>
<dbReference type="EMBL" id="LCQW01000023">
    <property type="protein sequence ID" value="KKW23432.1"/>
    <property type="molecule type" value="Genomic_DNA"/>
</dbReference>
<feature type="non-terminal residue" evidence="1">
    <location>
        <position position="1"/>
    </location>
</feature>
<proteinExistence type="predicted"/>
<reference evidence="1 2" key="1">
    <citation type="journal article" date="2015" name="Nature">
        <title>rRNA introns, odd ribosomes, and small enigmatic genomes across a large radiation of phyla.</title>
        <authorList>
            <person name="Brown C.T."/>
            <person name="Hug L.A."/>
            <person name="Thomas B.C."/>
            <person name="Sharon I."/>
            <person name="Castelle C.J."/>
            <person name="Singh A."/>
            <person name="Wilkins M.J."/>
            <person name="Williams K.H."/>
            <person name="Banfield J.F."/>
        </authorList>
    </citation>
    <scope>NUCLEOTIDE SEQUENCE [LARGE SCALE GENOMIC DNA]</scope>
</reference>
<protein>
    <submittedName>
        <fullName evidence="1">Uncharacterized protein</fullName>
    </submittedName>
</protein>
<organism evidence="1 2">
    <name type="scientific">Candidatus Kaiserbacteria bacterium GW2011_GWA2_52_12</name>
    <dbReference type="NCBI Taxonomy" id="1618671"/>
    <lineage>
        <taxon>Bacteria</taxon>
        <taxon>Candidatus Kaiseribacteriota</taxon>
    </lineage>
</organism>
<dbReference type="Proteomes" id="UP000034273">
    <property type="component" value="Unassembled WGS sequence"/>
</dbReference>
<gene>
    <name evidence="1" type="ORF">UY67_C0023G0001</name>
</gene>